<sequence length="149" mass="16171">MRFLEISDRGSFLFDRILSKFVDLLVAVAFEKVGVLLSAPLVGDAGGFAYLLVADGLPGGRSLGKRLTGLLVLRKEEAPCRFFESTVRNLTIAGAFLLSLIPYAGPVFFVCIVGLEFLLMVGQRSARRLGDDLAQTRVVVKEERPPVAA</sequence>
<dbReference type="Pfam" id="PF06271">
    <property type="entry name" value="RDD"/>
    <property type="match status" value="1"/>
</dbReference>
<keyword evidence="3 5" id="KW-1133">Transmembrane helix</keyword>
<accession>A0A059XTR2</accession>
<dbReference type="GO" id="GO:0016020">
    <property type="term" value="C:membrane"/>
    <property type="evidence" value="ECO:0007669"/>
    <property type="project" value="UniProtKB-SubCell"/>
</dbReference>
<evidence type="ECO:0000256" key="5">
    <source>
        <dbReference type="SAM" id="Phobius"/>
    </source>
</evidence>
<reference evidence="8" key="1">
    <citation type="submission" date="2014-02" db="EMBL/GenBank/DDBJ databases">
        <title>Complete genome sequence and comparative genomic analysis of the nitrogen-fixing bacterium Leptospirillum ferriphilum YSK.</title>
        <authorList>
            <person name="Guo X."/>
            <person name="Yin H."/>
            <person name="Liang Y."/>
            <person name="Hu Q."/>
            <person name="Ma L."/>
            <person name="Xiao Y."/>
            <person name="Zhang X."/>
            <person name="Qiu G."/>
            <person name="Liu X."/>
        </authorList>
    </citation>
    <scope>NUCLEOTIDE SEQUENCE [LARGE SCALE GENOMIC DNA]</scope>
    <source>
        <strain evidence="8">YSK</strain>
    </source>
</reference>
<dbReference type="AlphaFoldDB" id="A0A059XTR2"/>
<reference evidence="7 8" key="2">
    <citation type="journal article" date="2015" name="Biomed. Res. Int.">
        <title>Effects of Arsenite Resistance on the Growth and Functional Gene Expression of Leptospirillum ferriphilum and Acidithiobacillus thiooxidans in Pure Culture and Coculture.</title>
        <authorList>
            <person name="Jiang H."/>
            <person name="Liang Y."/>
            <person name="Yin H."/>
            <person name="Xiao Y."/>
            <person name="Guo X."/>
            <person name="Xu Y."/>
            <person name="Hu Q."/>
            <person name="Liu H."/>
            <person name="Liu X."/>
        </authorList>
    </citation>
    <scope>NUCLEOTIDE SEQUENCE [LARGE SCALE GENOMIC DNA]</scope>
    <source>
        <strain evidence="7 8">YSK</strain>
    </source>
</reference>
<keyword evidence="2 5" id="KW-0812">Transmembrane</keyword>
<feature type="domain" description="RDD" evidence="6">
    <location>
        <begin position="48"/>
        <end position="134"/>
    </location>
</feature>
<dbReference type="OrthoDB" id="9787732at2"/>
<feature type="transmembrane region" description="Helical" evidence="5">
    <location>
        <begin position="92"/>
        <end position="119"/>
    </location>
</feature>
<dbReference type="InterPro" id="IPR010432">
    <property type="entry name" value="RDD"/>
</dbReference>
<dbReference type="HOGENOM" id="CLU_1747379_0_0_0"/>
<dbReference type="EMBL" id="CP007243">
    <property type="protein sequence ID" value="AIA32024.1"/>
    <property type="molecule type" value="Genomic_DNA"/>
</dbReference>
<evidence type="ECO:0000259" key="6">
    <source>
        <dbReference type="Pfam" id="PF06271"/>
    </source>
</evidence>
<feature type="transmembrane region" description="Helical" evidence="5">
    <location>
        <begin position="21"/>
        <end position="42"/>
    </location>
</feature>
<dbReference type="KEGG" id="lfp:Y981_12310"/>
<evidence type="ECO:0000313" key="7">
    <source>
        <dbReference type="EMBL" id="AIA32024.1"/>
    </source>
</evidence>
<evidence type="ECO:0000256" key="4">
    <source>
        <dbReference type="ARBA" id="ARBA00023136"/>
    </source>
</evidence>
<comment type="subcellular location">
    <subcellularLocation>
        <location evidence="1">Membrane</location>
        <topology evidence="1">Multi-pass membrane protein</topology>
    </subcellularLocation>
</comment>
<keyword evidence="4 5" id="KW-0472">Membrane</keyword>
<keyword evidence="8" id="KW-1185">Reference proteome</keyword>
<dbReference type="RefSeq" id="WP_014962062.1">
    <property type="nucleotide sequence ID" value="NZ_CP007243.1"/>
</dbReference>
<protein>
    <recommendedName>
        <fullName evidence="6">RDD domain-containing protein</fullName>
    </recommendedName>
</protein>
<evidence type="ECO:0000256" key="2">
    <source>
        <dbReference type="ARBA" id="ARBA00022692"/>
    </source>
</evidence>
<evidence type="ECO:0000256" key="1">
    <source>
        <dbReference type="ARBA" id="ARBA00004141"/>
    </source>
</evidence>
<dbReference type="Proteomes" id="UP000027059">
    <property type="component" value="Chromosome"/>
</dbReference>
<organism evidence="7 8">
    <name type="scientific">Leptospirillum ferriphilum YSK</name>
    <dbReference type="NCBI Taxonomy" id="1441628"/>
    <lineage>
        <taxon>Bacteria</taxon>
        <taxon>Pseudomonadati</taxon>
        <taxon>Nitrospirota</taxon>
        <taxon>Nitrospiria</taxon>
        <taxon>Nitrospirales</taxon>
        <taxon>Nitrospiraceae</taxon>
        <taxon>Leptospirillum</taxon>
    </lineage>
</organism>
<evidence type="ECO:0000256" key="3">
    <source>
        <dbReference type="ARBA" id="ARBA00022989"/>
    </source>
</evidence>
<evidence type="ECO:0000313" key="8">
    <source>
        <dbReference type="Proteomes" id="UP000027059"/>
    </source>
</evidence>
<gene>
    <name evidence="7" type="ORF">Y981_12310</name>
</gene>
<proteinExistence type="predicted"/>
<name>A0A059XTR2_9BACT</name>